<dbReference type="RefSeq" id="WP_202055338.1">
    <property type="nucleotide sequence ID" value="NZ_JAEQMY010000001.1"/>
</dbReference>
<dbReference type="InterPro" id="IPR007835">
    <property type="entry name" value="MOFRL"/>
</dbReference>
<dbReference type="InterPro" id="IPR039760">
    <property type="entry name" value="MOFRL_protein"/>
</dbReference>
<organism evidence="2 3">
    <name type="scientific">Microvirga aerilata</name>
    <dbReference type="NCBI Taxonomy" id="670292"/>
    <lineage>
        <taxon>Bacteria</taxon>
        <taxon>Pseudomonadati</taxon>
        <taxon>Pseudomonadota</taxon>
        <taxon>Alphaproteobacteria</taxon>
        <taxon>Hyphomicrobiales</taxon>
        <taxon>Methylobacteriaceae</taxon>
        <taxon>Microvirga</taxon>
    </lineage>
</organism>
<dbReference type="PANTHER" id="PTHR12227">
    <property type="entry name" value="GLYCERATE KINASE"/>
    <property type="match status" value="1"/>
</dbReference>
<evidence type="ECO:0000259" key="1">
    <source>
        <dbReference type="Pfam" id="PF05161"/>
    </source>
</evidence>
<dbReference type="GO" id="GO:0005737">
    <property type="term" value="C:cytoplasm"/>
    <property type="evidence" value="ECO:0007669"/>
    <property type="project" value="TreeGrafter"/>
</dbReference>
<dbReference type="InterPro" id="IPR037035">
    <property type="entry name" value="GK-like_C_sf"/>
</dbReference>
<comment type="caution">
    <text evidence="2">The sequence shown here is derived from an EMBL/GenBank/DDBJ whole genome shotgun (WGS) entry which is preliminary data.</text>
</comment>
<dbReference type="Pfam" id="PF05161">
    <property type="entry name" value="MOFRL"/>
    <property type="match status" value="1"/>
</dbReference>
<dbReference type="SUPFAM" id="SSF82544">
    <property type="entry name" value="GckA/TtuD-like"/>
    <property type="match status" value="1"/>
</dbReference>
<evidence type="ECO:0000313" key="2">
    <source>
        <dbReference type="EMBL" id="MBL0402675.1"/>
    </source>
</evidence>
<dbReference type="EMBL" id="JAEQMY010000001">
    <property type="protein sequence ID" value="MBL0402675.1"/>
    <property type="molecule type" value="Genomic_DNA"/>
</dbReference>
<dbReference type="Gene3D" id="3.40.1480.10">
    <property type="entry name" value="MOFRL domain"/>
    <property type="match status" value="1"/>
</dbReference>
<reference evidence="2" key="1">
    <citation type="submission" date="2021-01" db="EMBL/GenBank/DDBJ databases">
        <title>Microvirga sp.</title>
        <authorList>
            <person name="Kim M.K."/>
        </authorList>
    </citation>
    <scope>NUCLEOTIDE SEQUENCE</scope>
    <source>
        <strain evidence="2">5420S-16</strain>
    </source>
</reference>
<dbReference type="PANTHER" id="PTHR12227:SF0">
    <property type="entry name" value="GLYCERATE KINASE"/>
    <property type="match status" value="1"/>
</dbReference>
<gene>
    <name evidence="2" type="ORF">JKG68_01690</name>
</gene>
<dbReference type="AlphaFoldDB" id="A0A937D060"/>
<sequence length="103" mass="10591">MGSNVEFLLSLAATFDGYSGIHALAGDTDGVDGSEEITGADLAPDSIARAWAQGISVKRTLAENDGHGFFGTFGDGIVTGLTLTNAGDFRAILITEKAARQAD</sequence>
<proteinExistence type="predicted"/>
<dbReference type="Proteomes" id="UP000605848">
    <property type="component" value="Unassembled WGS sequence"/>
</dbReference>
<protein>
    <recommendedName>
        <fullName evidence="1">MOFRL domain-containing protein</fullName>
    </recommendedName>
</protein>
<dbReference type="GO" id="GO:0008887">
    <property type="term" value="F:glycerate kinase activity"/>
    <property type="evidence" value="ECO:0007669"/>
    <property type="project" value="InterPro"/>
</dbReference>
<feature type="domain" description="MOFRL" evidence="1">
    <location>
        <begin position="2"/>
        <end position="86"/>
    </location>
</feature>
<evidence type="ECO:0000313" key="3">
    <source>
        <dbReference type="Proteomes" id="UP000605848"/>
    </source>
</evidence>
<accession>A0A937D060</accession>
<name>A0A937D060_9HYPH</name>
<keyword evidence="3" id="KW-1185">Reference proteome</keyword>